<dbReference type="InterPro" id="IPR002528">
    <property type="entry name" value="MATE_fam"/>
</dbReference>
<evidence type="ECO:0000256" key="10">
    <source>
        <dbReference type="ARBA" id="ARBA00023136"/>
    </source>
</evidence>
<organism evidence="13 14">
    <name type="scientific">Citroniella saccharovorans</name>
    <dbReference type="NCBI Taxonomy" id="2053367"/>
    <lineage>
        <taxon>Bacteria</taxon>
        <taxon>Bacillati</taxon>
        <taxon>Bacillota</taxon>
        <taxon>Tissierellia</taxon>
        <taxon>Tissierellales</taxon>
        <taxon>Peptoniphilaceae</taxon>
        <taxon>Citroniella</taxon>
    </lineage>
</organism>
<keyword evidence="4" id="KW-0813">Transport</keyword>
<comment type="caution">
    <text evidence="13">The sequence shown here is derived from an EMBL/GenBank/DDBJ whole genome shotgun (WGS) entry which is preliminary data.</text>
</comment>
<feature type="transmembrane region" description="Helical" evidence="12">
    <location>
        <begin position="189"/>
        <end position="212"/>
    </location>
</feature>
<evidence type="ECO:0000256" key="12">
    <source>
        <dbReference type="SAM" id="Phobius"/>
    </source>
</evidence>
<dbReference type="Pfam" id="PF01554">
    <property type="entry name" value="MatE"/>
    <property type="match status" value="2"/>
</dbReference>
<keyword evidence="5" id="KW-0050">Antiport</keyword>
<dbReference type="EMBL" id="JAYKOT010000003">
    <property type="protein sequence ID" value="MEB3429751.1"/>
    <property type="molecule type" value="Genomic_DNA"/>
</dbReference>
<protein>
    <recommendedName>
        <fullName evidence="3">Probable multidrug resistance protein NorM</fullName>
    </recommendedName>
    <alternativeName>
        <fullName evidence="11">Multidrug-efflux transporter</fullName>
    </alternativeName>
</protein>
<feature type="transmembrane region" description="Helical" evidence="12">
    <location>
        <begin position="54"/>
        <end position="74"/>
    </location>
</feature>
<evidence type="ECO:0000256" key="9">
    <source>
        <dbReference type="ARBA" id="ARBA00023065"/>
    </source>
</evidence>
<evidence type="ECO:0000256" key="11">
    <source>
        <dbReference type="ARBA" id="ARBA00031636"/>
    </source>
</evidence>
<dbReference type="CDD" id="cd13137">
    <property type="entry name" value="MATE_NorM_like"/>
    <property type="match status" value="1"/>
</dbReference>
<evidence type="ECO:0000256" key="6">
    <source>
        <dbReference type="ARBA" id="ARBA00022475"/>
    </source>
</evidence>
<feature type="transmembrane region" description="Helical" evidence="12">
    <location>
        <begin position="321"/>
        <end position="341"/>
    </location>
</feature>
<gene>
    <name evidence="13" type="ORF">VLK81_06965</name>
</gene>
<dbReference type="NCBIfam" id="TIGR00797">
    <property type="entry name" value="matE"/>
    <property type="match status" value="1"/>
</dbReference>
<dbReference type="Proteomes" id="UP001357733">
    <property type="component" value="Unassembled WGS sequence"/>
</dbReference>
<evidence type="ECO:0000256" key="7">
    <source>
        <dbReference type="ARBA" id="ARBA00022692"/>
    </source>
</evidence>
<feature type="transmembrane region" description="Helical" evidence="12">
    <location>
        <begin position="158"/>
        <end position="177"/>
    </location>
</feature>
<feature type="transmembrane region" description="Helical" evidence="12">
    <location>
        <begin position="353"/>
        <end position="374"/>
    </location>
</feature>
<dbReference type="GO" id="GO:0006811">
    <property type="term" value="P:monoatomic ion transport"/>
    <property type="evidence" value="ECO:0007669"/>
    <property type="project" value="UniProtKB-KW"/>
</dbReference>
<keyword evidence="9" id="KW-0406">Ion transport</keyword>
<dbReference type="PIRSF" id="PIRSF006603">
    <property type="entry name" value="DinF"/>
    <property type="match status" value="1"/>
</dbReference>
<keyword evidence="6" id="KW-1003">Cell membrane</keyword>
<evidence type="ECO:0000313" key="14">
    <source>
        <dbReference type="Proteomes" id="UP001357733"/>
    </source>
</evidence>
<name>A0AAW9MUJ7_9FIRM</name>
<sequence length="446" mass="49108">MKNKEYWLKAIKIAWPSVLESFFLALAVIIDTIMVSRLGPSAVAAVGLTNQPKFIGLTAFFSINVAISAIVARRKGQGKRKEAHETLLTGFILSVILCIIITSIFLFKSDKILELAGSNPDTHVKSKEYLDIIMGFSIFSVISMCINAAQRGCGNTKIAFYTNLISSLVNVVFNYLLIEGNLGAPRLEIKGAAIATILGTVVASIISFSSLFSKKSYLSAHFIIEKKIKAKARSLITITKIGLNMFVENIFMRVGFLATALLAAGLGTDEFAAYNVGLNYLSLGFAFADGMQVASVALTGESLGEGNKEKALLYSSICQRIGLIISIVLSTFLFIFGKDLFKLYFKEEHIIEYGVIICRFIMIIVLLQISQIIYGGTLRAAGDIKYTLFSTILAVTFIRTIVTYILVKIMGLGIVGIWLGILSDQFSRFVFLSLRYRSKKWLDMKI</sequence>
<reference evidence="13 14" key="1">
    <citation type="submission" date="2024-01" db="EMBL/GenBank/DDBJ databases">
        <title>Complete genome sequence of Citroniella saccharovorans strain M6.X9, isolated from human fecal sample.</title>
        <authorList>
            <person name="Cheng G."/>
            <person name="Westerholm M."/>
            <person name="Schnurer A."/>
        </authorList>
    </citation>
    <scope>NUCLEOTIDE SEQUENCE [LARGE SCALE GENOMIC DNA]</scope>
    <source>
        <strain evidence="13 14">DSM 29873</strain>
    </source>
</reference>
<dbReference type="GO" id="GO:0005886">
    <property type="term" value="C:plasma membrane"/>
    <property type="evidence" value="ECO:0007669"/>
    <property type="project" value="UniProtKB-SubCell"/>
</dbReference>
<dbReference type="RefSeq" id="WP_324619920.1">
    <property type="nucleotide sequence ID" value="NZ_JAYKOT010000003.1"/>
</dbReference>
<keyword evidence="8 12" id="KW-1133">Transmembrane helix</keyword>
<dbReference type="GO" id="GO:0042910">
    <property type="term" value="F:xenobiotic transmembrane transporter activity"/>
    <property type="evidence" value="ECO:0007669"/>
    <property type="project" value="InterPro"/>
</dbReference>
<dbReference type="InterPro" id="IPR048279">
    <property type="entry name" value="MdtK-like"/>
</dbReference>
<evidence type="ECO:0000256" key="8">
    <source>
        <dbReference type="ARBA" id="ARBA00022989"/>
    </source>
</evidence>
<dbReference type="PANTHER" id="PTHR43298">
    <property type="entry name" value="MULTIDRUG RESISTANCE PROTEIN NORM-RELATED"/>
    <property type="match status" value="1"/>
</dbReference>
<feature type="transmembrane region" description="Helical" evidence="12">
    <location>
        <begin position="129"/>
        <end position="146"/>
    </location>
</feature>
<keyword evidence="10 12" id="KW-0472">Membrane</keyword>
<evidence type="ECO:0000256" key="3">
    <source>
        <dbReference type="ARBA" id="ARBA00020268"/>
    </source>
</evidence>
<evidence type="ECO:0000313" key="13">
    <source>
        <dbReference type="EMBL" id="MEB3429751.1"/>
    </source>
</evidence>
<dbReference type="GO" id="GO:0015297">
    <property type="term" value="F:antiporter activity"/>
    <property type="evidence" value="ECO:0007669"/>
    <property type="project" value="UniProtKB-KW"/>
</dbReference>
<evidence type="ECO:0000256" key="2">
    <source>
        <dbReference type="ARBA" id="ARBA00004651"/>
    </source>
</evidence>
<feature type="transmembrane region" description="Helical" evidence="12">
    <location>
        <begin position="86"/>
        <end position="109"/>
    </location>
</feature>
<evidence type="ECO:0000256" key="4">
    <source>
        <dbReference type="ARBA" id="ARBA00022448"/>
    </source>
</evidence>
<evidence type="ECO:0000256" key="5">
    <source>
        <dbReference type="ARBA" id="ARBA00022449"/>
    </source>
</evidence>
<keyword evidence="7 12" id="KW-0812">Transmembrane</keyword>
<feature type="transmembrane region" description="Helical" evidence="12">
    <location>
        <begin position="12"/>
        <end position="34"/>
    </location>
</feature>
<evidence type="ECO:0000256" key="1">
    <source>
        <dbReference type="ARBA" id="ARBA00003408"/>
    </source>
</evidence>
<dbReference type="InterPro" id="IPR050222">
    <property type="entry name" value="MATE_MdtK"/>
</dbReference>
<proteinExistence type="predicted"/>
<dbReference type="PANTHER" id="PTHR43298:SF4">
    <property type="entry name" value="DRUG_SODIUM ANTIPORTER"/>
    <property type="match status" value="1"/>
</dbReference>
<keyword evidence="14" id="KW-1185">Reference proteome</keyword>
<accession>A0AAW9MUJ7</accession>
<comment type="function">
    <text evidence="1">Multidrug efflux pump.</text>
</comment>
<comment type="subcellular location">
    <subcellularLocation>
        <location evidence="2">Cell membrane</location>
        <topology evidence="2">Multi-pass membrane protein</topology>
    </subcellularLocation>
</comment>
<dbReference type="AlphaFoldDB" id="A0AAW9MUJ7"/>